<keyword evidence="1 2" id="KW-0728">SH3 domain</keyword>
<evidence type="ECO:0000313" key="5">
    <source>
        <dbReference type="Proteomes" id="UP000799118"/>
    </source>
</evidence>
<dbReference type="AlphaFoldDB" id="A0A6A4I108"/>
<keyword evidence="5" id="KW-1185">Reference proteome</keyword>
<dbReference type="SUPFAM" id="SSF50044">
    <property type="entry name" value="SH3-domain"/>
    <property type="match status" value="1"/>
</dbReference>
<proteinExistence type="predicted"/>
<dbReference type="PANTHER" id="PTHR45929">
    <property type="entry name" value="JAK PATHWAY SIGNAL TRANSDUCTION ADAPTOR MOLECULE"/>
    <property type="match status" value="1"/>
</dbReference>
<evidence type="ECO:0000313" key="4">
    <source>
        <dbReference type="EMBL" id="KAE9403673.1"/>
    </source>
</evidence>
<dbReference type="Pfam" id="PF14604">
    <property type="entry name" value="SH3_9"/>
    <property type="match status" value="1"/>
</dbReference>
<evidence type="ECO:0000256" key="1">
    <source>
        <dbReference type="ARBA" id="ARBA00022443"/>
    </source>
</evidence>
<protein>
    <submittedName>
        <fullName evidence="4">SH3-domain-containing protein</fullName>
    </submittedName>
</protein>
<dbReference type="PROSITE" id="PS50002">
    <property type="entry name" value="SH3"/>
    <property type="match status" value="1"/>
</dbReference>
<organism evidence="4 5">
    <name type="scientific">Gymnopus androsaceus JB14</name>
    <dbReference type="NCBI Taxonomy" id="1447944"/>
    <lineage>
        <taxon>Eukaryota</taxon>
        <taxon>Fungi</taxon>
        <taxon>Dikarya</taxon>
        <taxon>Basidiomycota</taxon>
        <taxon>Agaricomycotina</taxon>
        <taxon>Agaricomycetes</taxon>
        <taxon>Agaricomycetidae</taxon>
        <taxon>Agaricales</taxon>
        <taxon>Marasmiineae</taxon>
        <taxon>Omphalotaceae</taxon>
        <taxon>Gymnopus</taxon>
    </lineage>
</organism>
<name>A0A6A4I108_9AGAR</name>
<feature type="domain" description="SH3" evidence="3">
    <location>
        <begin position="63"/>
        <end position="124"/>
    </location>
</feature>
<dbReference type="InterPro" id="IPR001452">
    <property type="entry name" value="SH3_domain"/>
</dbReference>
<evidence type="ECO:0000256" key="2">
    <source>
        <dbReference type="PROSITE-ProRule" id="PRU00192"/>
    </source>
</evidence>
<reference evidence="4" key="1">
    <citation type="journal article" date="2019" name="Environ. Microbiol.">
        <title>Fungal ecological strategies reflected in gene transcription - a case study of two litter decomposers.</title>
        <authorList>
            <person name="Barbi F."/>
            <person name="Kohler A."/>
            <person name="Barry K."/>
            <person name="Baskaran P."/>
            <person name="Daum C."/>
            <person name="Fauchery L."/>
            <person name="Ihrmark K."/>
            <person name="Kuo A."/>
            <person name="LaButti K."/>
            <person name="Lipzen A."/>
            <person name="Morin E."/>
            <person name="Grigoriev I.V."/>
            <person name="Henrissat B."/>
            <person name="Lindahl B."/>
            <person name="Martin F."/>
        </authorList>
    </citation>
    <scope>NUCLEOTIDE SEQUENCE</scope>
    <source>
        <strain evidence="4">JB14</strain>
    </source>
</reference>
<dbReference type="PANTHER" id="PTHR45929:SF7">
    <property type="entry name" value="LAS SEVENTEEN-BINDING PROTEIN 1"/>
    <property type="match status" value="1"/>
</dbReference>
<accession>A0A6A4I108</accession>
<dbReference type="InterPro" id="IPR036028">
    <property type="entry name" value="SH3-like_dom_sf"/>
</dbReference>
<dbReference type="InterPro" id="IPR050670">
    <property type="entry name" value="STAM"/>
</dbReference>
<dbReference type="PRINTS" id="PR00452">
    <property type="entry name" value="SH3DOMAIN"/>
</dbReference>
<sequence length="225" mass="23387">MTAANPETDALLAHVVSQVQQNVEFLVSQNYLPRSDASAFLSKLNNVSPGAAPAMPTPFARKMQPVMAKATWGYNEDGADAADLSFSAGDMIEIVEETNPDWWTGKINGRQALFPSSYVEKVASPSAAAMPTPAPATNGRTLPPAFSAAKEKPAYRPFAAAHQSANAPPPNVPVNNVGLQADIAGQEQKKSKYGKYGNTMAHSAAGGVGFGAGSAIGGGLVRAIF</sequence>
<dbReference type="Proteomes" id="UP000799118">
    <property type="component" value="Unassembled WGS sequence"/>
</dbReference>
<evidence type="ECO:0000259" key="3">
    <source>
        <dbReference type="PROSITE" id="PS50002"/>
    </source>
</evidence>
<gene>
    <name evidence="4" type="ORF">BT96DRAFT_936299</name>
</gene>
<dbReference type="EMBL" id="ML769423">
    <property type="protein sequence ID" value="KAE9403673.1"/>
    <property type="molecule type" value="Genomic_DNA"/>
</dbReference>
<dbReference type="SMART" id="SM00326">
    <property type="entry name" value="SH3"/>
    <property type="match status" value="1"/>
</dbReference>
<dbReference type="OrthoDB" id="5983572at2759"/>
<dbReference type="Gene3D" id="2.30.30.40">
    <property type="entry name" value="SH3 Domains"/>
    <property type="match status" value="1"/>
</dbReference>